<evidence type="ECO:0000259" key="9">
    <source>
        <dbReference type="Pfam" id="PF25967"/>
    </source>
</evidence>
<dbReference type="Gene3D" id="2.40.30.170">
    <property type="match status" value="1"/>
</dbReference>
<keyword evidence="11" id="KW-1185">Reference proteome</keyword>
<feature type="domain" description="Multidrug resistance protein MdtA-like C-terminal permuted SH3" evidence="9">
    <location>
        <begin position="289"/>
        <end position="351"/>
    </location>
</feature>
<dbReference type="RefSeq" id="WP_098061449.1">
    <property type="nucleotide sequence ID" value="NZ_PDEP01000003.1"/>
</dbReference>
<dbReference type="NCBIfam" id="TIGR01730">
    <property type="entry name" value="RND_mfp"/>
    <property type="match status" value="1"/>
</dbReference>
<evidence type="ECO:0000313" key="11">
    <source>
        <dbReference type="Proteomes" id="UP000221024"/>
    </source>
</evidence>
<dbReference type="InterPro" id="IPR006143">
    <property type="entry name" value="RND_pump_MFP"/>
</dbReference>
<keyword evidence="4" id="KW-0175">Coiled coil</keyword>
<comment type="subcellular location">
    <subcellularLocation>
        <location evidence="1">Cell envelope</location>
    </subcellularLocation>
</comment>
<evidence type="ECO:0000256" key="3">
    <source>
        <dbReference type="ARBA" id="ARBA00022448"/>
    </source>
</evidence>
<dbReference type="InterPro" id="IPR058792">
    <property type="entry name" value="Beta-barrel_RND_2"/>
</dbReference>
<dbReference type="Pfam" id="PF25954">
    <property type="entry name" value="Beta-barrel_RND_2"/>
    <property type="match status" value="1"/>
</dbReference>
<proteinExistence type="inferred from homology"/>
<feature type="chain" id="PRO_5013601635" evidence="5">
    <location>
        <begin position="18"/>
        <end position="388"/>
    </location>
</feature>
<feature type="coiled-coil region" evidence="4">
    <location>
        <begin position="100"/>
        <end position="176"/>
    </location>
</feature>
<dbReference type="EMBL" id="PDEP01000003">
    <property type="protein sequence ID" value="PEN08409.1"/>
    <property type="molecule type" value="Genomic_DNA"/>
</dbReference>
<dbReference type="OrthoDB" id="9806939at2"/>
<feature type="domain" description="Multidrug resistance protein MdtA-like barrel-sandwich hybrid" evidence="7">
    <location>
        <begin position="66"/>
        <end position="200"/>
    </location>
</feature>
<dbReference type="Pfam" id="PF25917">
    <property type="entry name" value="BSH_RND"/>
    <property type="match status" value="1"/>
</dbReference>
<comment type="caution">
    <text evidence="10">The sequence shown here is derived from an EMBL/GenBank/DDBJ whole genome shotgun (WGS) entry which is preliminary data.</text>
</comment>
<evidence type="ECO:0000256" key="4">
    <source>
        <dbReference type="SAM" id="Coils"/>
    </source>
</evidence>
<name>A0A2H3NRA4_9BACT</name>
<sequence length="388" mass="41731">MRTALMPLRFPLAFAVAALMAWTGCTSEEVTESADEGVPVAVLQASAQSFQDRLDLTGTLETDDDATLSAEVGGRLQSRAALGTQVQAGATVARIDPTQARAAQRQAEAQLRAARAAEAQAQDSFDRQEPLYRDSVISAIEFENVRAQLNQAEAQVEQAEAALEQAQDRLNNTTISAPFAGSIQEHFVQVGEQVGAGTPVLRMVSTERMYLTVGVPERYINDINPDAAVDVGFRSLAGESLQGQIAFVGGTVNPRNRTFRVEVELENGNGRLHPDMVGRVLLPRQQLENVVVVPRRAIERDEDGYRLYVVANPDGDTPRVASRLVTLGPTAQGRTAILDGLEPGAAVIVTGQNNAAEGDRANIVERYATLDEAMIDPASTQRPVSTSR</sequence>
<evidence type="ECO:0000256" key="1">
    <source>
        <dbReference type="ARBA" id="ARBA00004196"/>
    </source>
</evidence>
<dbReference type="InterPro" id="IPR058624">
    <property type="entry name" value="MdtA-like_HH"/>
</dbReference>
<keyword evidence="3" id="KW-0813">Transport</keyword>
<dbReference type="SUPFAM" id="SSF111369">
    <property type="entry name" value="HlyD-like secretion proteins"/>
    <property type="match status" value="1"/>
</dbReference>
<evidence type="ECO:0000259" key="6">
    <source>
        <dbReference type="Pfam" id="PF25876"/>
    </source>
</evidence>
<dbReference type="AlphaFoldDB" id="A0A2H3NRA4"/>
<dbReference type="GO" id="GO:0015562">
    <property type="term" value="F:efflux transmembrane transporter activity"/>
    <property type="evidence" value="ECO:0007669"/>
    <property type="project" value="TreeGrafter"/>
</dbReference>
<keyword evidence="5" id="KW-0732">Signal</keyword>
<evidence type="ECO:0000259" key="7">
    <source>
        <dbReference type="Pfam" id="PF25917"/>
    </source>
</evidence>
<dbReference type="Gene3D" id="2.40.50.100">
    <property type="match status" value="1"/>
</dbReference>
<dbReference type="InterPro" id="IPR058627">
    <property type="entry name" value="MdtA-like_C"/>
</dbReference>
<accession>A0A2H3NRA4</accession>
<evidence type="ECO:0000313" key="10">
    <source>
        <dbReference type="EMBL" id="PEN08409.1"/>
    </source>
</evidence>
<evidence type="ECO:0000259" key="8">
    <source>
        <dbReference type="Pfam" id="PF25954"/>
    </source>
</evidence>
<dbReference type="Pfam" id="PF25967">
    <property type="entry name" value="RND-MFP_C"/>
    <property type="match status" value="1"/>
</dbReference>
<dbReference type="PROSITE" id="PS51257">
    <property type="entry name" value="PROKAR_LIPOPROTEIN"/>
    <property type="match status" value="1"/>
</dbReference>
<comment type="similarity">
    <text evidence="2">Belongs to the membrane fusion protein (MFP) (TC 8.A.1) family.</text>
</comment>
<dbReference type="Proteomes" id="UP000221024">
    <property type="component" value="Unassembled WGS sequence"/>
</dbReference>
<evidence type="ECO:0000256" key="5">
    <source>
        <dbReference type="SAM" id="SignalP"/>
    </source>
</evidence>
<evidence type="ECO:0000256" key="2">
    <source>
        <dbReference type="ARBA" id="ARBA00009477"/>
    </source>
</evidence>
<dbReference type="GO" id="GO:1990281">
    <property type="term" value="C:efflux pump complex"/>
    <property type="evidence" value="ECO:0007669"/>
    <property type="project" value="TreeGrafter"/>
</dbReference>
<reference evidence="10 11" key="1">
    <citation type="submission" date="2017-10" db="EMBL/GenBank/DDBJ databases">
        <title>Draft genome of Longimonas halophila.</title>
        <authorList>
            <person name="Goh K.M."/>
            <person name="Shamsir M.S."/>
            <person name="Lim S.W."/>
        </authorList>
    </citation>
    <scope>NUCLEOTIDE SEQUENCE [LARGE SCALE GENOMIC DNA]</scope>
    <source>
        <strain evidence="10 11">KCTC 42399</strain>
    </source>
</reference>
<dbReference type="InterPro" id="IPR058625">
    <property type="entry name" value="MdtA-like_BSH"/>
</dbReference>
<feature type="domain" description="CusB-like beta-barrel" evidence="8">
    <location>
        <begin position="211"/>
        <end position="283"/>
    </location>
</feature>
<dbReference type="Gene3D" id="1.10.287.470">
    <property type="entry name" value="Helix hairpin bin"/>
    <property type="match status" value="1"/>
</dbReference>
<dbReference type="Pfam" id="PF25876">
    <property type="entry name" value="HH_MFP_RND"/>
    <property type="match status" value="1"/>
</dbReference>
<dbReference type="PANTHER" id="PTHR30469:SF15">
    <property type="entry name" value="HLYD FAMILY OF SECRETION PROTEINS"/>
    <property type="match status" value="1"/>
</dbReference>
<organism evidence="10 11">
    <name type="scientific">Longimonas halophila</name>
    <dbReference type="NCBI Taxonomy" id="1469170"/>
    <lineage>
        <taxon>Bacteria</taxon>
        <taxon>Pseudomonadati</taxon>
        <taxon>Rhodothermota</taxon>
        <taxon>Rhodothermia</taxon>
        <taxon>Rhodothermales</taxon>
        <taxon>Salisaetaceae</taxon>
        <taxon>Longimonas</taxon>
    </lineage>
</organism>
<feature type="domain" description="Multidrug resistance protein MdtA-like alpha-helical hairpin" evidence="6">
    <location>
        <begin position="105"/>
        <end position="171"/>
    </location>
</feature>
<protein>
    <submittedName>
        <fullName evidence="10">Efflux transporter periplasmic adaptor subunit</fullName>
    </submittedName>
</protein>
<dbReference type="Gene3D" id="2.40.420.20">
    <property type="match status" value="1"/>
</dbReference>
<gene>
    <name evidence="10" type="ORF">CRI93_04660</name>
</gene>
<dbReference type="PANTHER" id="PTHR30469">
    <property type="entry name" value="MULTIDRUG RESISTANCE PROTEIN MDTA"/>
    <property type="match status" value="1"/>
</dbReference>
<feature type="signal peptide" evidence="5">
    <location>
        <begin position="1"/>
        <end position="17"/>
    </location>
</feature>